<dbReference type="CDD" id="cd02966">
    <property type="entry name" value="TlpA_like_family"/>
    <property type="match status" value="1"/>
</dbReference>
<evidence type="ECO:0000313" key="6">
    <source>
        <dbReference type="EMBL" id="MCX2742658.1"/>
    </source>
</evidence>
<dbReference type="EMBL" id="JAPFQN010000002">
    <property type="protein sequence ID" value="MCX2742658.1"/>
    <property type="molecule type" value="Genomic_DNA"/>
</dbReference>
<evidence type="ECO:0000256" key="4">
    <source>
        <dbReference type="ARBA" id="ARBA00023284"/>
    </source>
</evidence>
<protein>
    <submittedName>
        <fullName evidence="6">TlpA disulfide reductase family protein</fullName>
    </submittedName>
</protein>
<evidence type="ECO:0000256" key="1">
    <source>
        <dbReference type="ARBA" id="ARBA00004196"/>
    </source>
</evidence>
<evidence type="ECO:0000256" key="3">
    <source>
        <dbReference type="ARBA" id="ARBA00023157"/>
    </source>
</evidence>
<gene>
    <name evidence="6" type="ORF">OO013_02210</name>
</gene>
<evidence type="ECO:0000313" key="7">
    <source>
        <dbReference type="Proteomes" id="UP001209885"/>
    </source>
</evidence>
<dbReference type="Gene3D" id="3.40.30.10">
    <property type="entry name" value="Glutaredoxin"/>
    <property type="match status" value="1"/>
</dbReference>
<sequence length="418" mass="47185">MSLKTISEIALILLLTFMVGGCGEQSENTENPEIVTGKYRAEMNMDGHILPFTIELSEVADEKYLLTFINGEERMPSDTFSITGDSAKVSLSIFDSAFEIEFGEKSFSGEFVKYYKSNDYRIPIEAQLSDKPEFEAANSETANLHERYSVTFVTPEGDTTEAVGEFNQNGTDVKGTFLTPTGDYRYLTGVVDGDSLKLSTFDGDHAFLFTAKIANDGSLDGSFWSGIHWYEDWTAVPDPDASLPDPSEMTYMKEGYDSFNFEFPDLEKNMVSLSDKRFEDKVIIVQLLGSWCPNCMDETRFLADWYRKNQDLPVEIVGLAYEQKDDFEYASKRVTKMKDRLGVNYPVLIAGNADKEKAAETLPMLNRVIAFPTTIVLDKDKEIRYIHTGFSGPGTGEHYIQFTEHFKDLIEKLAREEA</sequence>
<dbReference type="InterPro" id="IPR013766">
    <property type="entry name" value="Thioredoxin_domain"/>
</dbReference>
<name>A0ABT3RLG9_9BACT</name>
<accession>A0ABT3RLG9</accession>
<dbReference type="PANTHER" id="PTHR42852:SF6">
    <property type="entry name" value="THIOL:DISULFIDE INTERCHANGE PROTEIN DSBE"/>
    <property type="match status" value="1"/>
</dbReference>
<dbReference type="PROSITE" id="PS51352">
    <property type="entry name" value="THIOREDOXIN_2"/>
    <property type="match status" value="1"/>
</dbReference>
<dbReference type="InterPro" id="IPR050553">
    <property type="entry name" value="Thioredoxin_ResA/DsbE_sf"/>
</dbReference>
<keyword evidence="3" id="KW-1015">Disulfide bond</keyword>
<evidence type="ECO:0000259" key="5">
    <source>
        <dbReference type="PROSITE" id="PS51352"/>
    </source>
</evidence>
<comment type="subcellular location">
    <subcellularLocation>
        <location evidence="1">Cell envelope</location>
    </subcellularLocation>
</comment>
<dbReference type="RefSeq" id="WP_266054948.1">
    <property type="nucleotide sequence ID" value="NZ_JAPFQN010000002.1"/>
</dbReference>
<dbReference type="PANTHER" id="PTHR42852">
    <property type="entry name" value="THIOL:DISULFIDE INTERCHANGE PROTEIN DSBE"/>
    <property type="match status" value="1"/>
</dbReference>
<reference evidence="6 7" key="1">
    <citation type="submission" date="2022-11" db="EMBL/GenBank/DDBJ databases">
        <title>The characterization of three novel Bacteroidetes species and genomic analysis of their roles in tidal elemental geochemical cycles.</title>
        <authorList>
            <person name="Ma K."/>
        </authorList>
    </citation>
    <scope>NUCLEOTIDE SEQUENCE [LARGE SCALE GENOMIC DNA]</scope>
    <source>
        <strain evidence="6 7">M17</strain>
    </source>
</reference>
<evidence type="ECO:0000256" key="2">
    <source>
        <dbReference type="ARBA" id="ARBA00022748"/>
    </source>
</evidence>
<dbReference type="InterPro" id="IPR036249">
    <property type="entry name" value="Thioredoxin-like_sf"/>
</dbReference>
<dbReference type="PROSITE" id="PS51257">
    <property type="entry name" value="PROKAR_LIPOPROTEIN"/>
    <property type="match status" value="1"/>
</dbReference>
<dbReference type="Pfam" id="PF08534">
    <property type="entry name" value="Redoxin"/>
    <property type="match status" value="1"/>
</dbReference>
<organism evidence="6 7">
    <name type="scientific">Mangrovivirga halotolerans</name>
    <dbReference type="NCBI Taxonomy" id="2993936"/>
    <lineage>
        <taxon>Bacteria</taxon>
        <taxon>Pseudomonadati</taxon>
        <taxon>Bacteroidota</taxon>
        <taxon>Cytophagia</taxon>
        <taxon>Cytophagales</taxon>
        <taxon>Mangrovivirgaceae</taxon>
        <taxon>Mangrovivirga</taxon>
    </lineage>
</organism>
<keyword evidence="2" id="KW-0201">Cytochrome c-type biogenesis</keyword>
<keyword evidence="4" id="KW-0676">Redox-active center</keyword>
<dbReference type="SUPFAM" id="SSF52833">
    <property type="entry name" value="Thioredoxin-like"/>
    <property type="match status" value="1"/>
</dbReference>
<feature type="domain" description="Thioredoxin" evidence="5">
    <location>
        <begin position="252"/>
        <end position="408"/>
    </location>
</feature>
<proteinExistence type="predicted"/>
<dbReference type="InterPro" id="IPR013740">
    <property type="entry name" value="Redoxin"/>
</dbReference>
<comment type="caution">
    <text evidence="6">The sequence shown here is derived from an EMBL/GenBank/DDBJ whole genome shotgun (WGS) entry which is preliminary data.</text>
</comment>
<dbReference type="Proteomes" id="UP001209885">
    <property type="component" value="Unassembled WGS sequence"/>
</dbReference>
<keyword evidence="7" id="KW-1185">Reference proteome</keyword>